<accession>A0A146KHU9</accession>
<organism evidence="1">
    <name type="scientific">Trepomonas sp. PC1</name>
    <dbReference type="NCBI Taxonomy" id="1076344"/>
    <lineage>
        <taxon>Eukaryota</taxon>
        <taxon>Metamonada</taxon>
        <taxon>Diplomonadida</taxon>
        <taxon>Hexamitidae</taxon>
        <taxon>Hexamitinae</taxon>
        <taxon>Trepomonas</taxon>
    </lineage>
</organism>
<evidence type="ECO:0000313" key="1">
    <source>
        <dbReference type="EMBL" id="JAP95404.1"/>
    </source>
</evidence>
<feature type="non-terminal residue" evidence="1">
    <location>
        <position position="1"/>
    </location>
</feature>
<proteinExistence type="predicted"/>
<dbReference type="Gene3D" id="3.80.10.10">
    <property type="entry name" value="Ribonuclease Inhibitor"/>
    <property type="match status" value="1"/>
</dbReference>
<protein>
    <submittedName>
        <fullName evidence="1">Leucine rich repeats-containing protein</fullName>
    </submittedName>
</protein>
<dbReference type="InterPro" id="IPR026906">
    <property type="entry name" value="LRR_5"/>
</dbReference>
<gene>
    <name evidence="1" type="ORF">TPC1_11620</name>
</gene>
<dbReference type="Pfam" id="PF13306">
    <property type="entry name" value="LRR_5"/>
    <property type="match status" value="2"/>
</dbReference>
<dbReference type="AlphaFoldDB" id="A0A146KHU9"/>
<dbReference type="InterPro" id="IPR053139">
    <property type="entry name" value="Surface_bspA-like"/>
</dbReference>
<reference evidence="1" key="1">
    <citation type="submission" date="2015-07" db="EMBL/GenBank/DDBJ databases">
        <title>Adaptation to a free-living lifestyle via gene acquisitions in the diplomonad Trepomonas sp. PC1.</title>
        <authorList>
            <person name="Xu F."/>
            <person name="Jerlstrom-Hultqvist J."/>
            <person name="Kolisko M."/>
            <person name="Simpson A.G.B."/>
            <person name="Roger A.J."/>
            <person name="Svard S.G."/>
            <person name="Andersson J.O."/>
        </authorList>
    </citation>
    <scope>NUCLEOTIDE SEQUENCE</scope>
    <source>
        <strain evidence="1">PC1</strain>
    </source>
</reference>
<dbReference type="PANTHER" id="PTHR45661">
    <property type="entry name" value="SURFACE ANTIGEN"/>
    <property type="match status" value="1"/>
</dbReference>
<feature type="non-terminal residue" evidence="1">
    <location>
        <position position="381"/>
    </location>
</feature>
<dbReference type="PANTHER" id="PTHR45661:SF3">
    <property type="entry name" value="IG-LIKE DOMAIN-CONTAINING PROTEIN"/>
    <property type="match status" value="1"/>
</dbReference>
<dbReference type="EMBL" id="GDID01001202">
    <property type="protein sequence ID" value="JAP95404.1"/>
    <property type="molecule type" value="Transcribed_RNA"/>
</dbReference>
<name>A0A146KHU9_9EUKA</name>
<sequence>KISQRCTKEQKIQIIDTENCVIIENNQFRQWFNLVHINGKFIEQLKSESCYWLFTNASLNLPNLKSIGHLACCANTCLSSVALNNVEELDQESFAYCWGLRCVQMNKVKTVKMSAFKNCFSLQIAVFEKVQEIQKQAFYNCYSLSKMHLPKIKKIANDAILSQQQIIFTPALHKKLKKMIIINQVFNKITNFRIVEVSLQETRVLHLLSTRVKSIPTKSFQYKPIQFVYIPNVTILETCAFEYCYQLMEVSCKSLKEIQNRAFAQCCKLASIDCSKVQTIGSQIFEHCYSLNNMCFKNVKECSPYAFDSLLDSHFLQRVQVSKEIQSTIPQMKDKHSKVGYWGRFEFVYNKKQLKIKQKHLKKLQTIQIQQLQKREFNEFW</sequence>
<dbReference type="InterPro" id="IPR032675">
    <property type="entry name" value="LRR_dom_sf"/>
</dbReference>
<dbReference type="SUPFAM" id="SSF52058">
    <property type="entry name" value="L domain-like"/>
    <property type="match status" value="1"/>
</dbReference>